<evidence type="ECO:0000313" key="1">
    <source>
        <dbReference type="EMBL" id="RIB12202.1"/>
    </source>
</evidence>
<proteinExistence type="predicted"/>
<dbReference type="Proteomes" id="UP000266673">
    <property type="component" value="Unassembled WGS sequence"/>
</dbReference>
<organism evidence="1 2">
    <name type="scientific">Gigaspora rosea</name>
    <dbReference type="NCBI Taxonomy" id="44941"/>
    <lineage>
        <taxon>Eukaryota</taxon>
        <taxon>Fungi</taxon>
        <taxon>Fungi incertae sedis</taxon>
        <taxon>Mucoromycota</taxon>
        <taxon>Glomeromycotina</taxon>
        <taxon>Glomeromycetes</taxon>
        <taxon>Diversisporales</taxon>
        <taxon>Gigasporaceae</taxon>
        <taxon>Gigaspora</taxon>
    </lineage>
</organism>
<comment type="caution">
    <text evidence="1">The sequence shown here is derived from an EMBL/GenBank/DDBJ whole genome shotgun (WGS) entry which is preliminary data.</text>
</comment>
<reference evidence="1 2" key="1">
    <citation type="submission" date="2018-06" db="EMBL/GenBank/DDBJ databases">
        <title>Comparative genomics reveals the genomic features of Rhizophagus irregularis, R. cerebriforme, R. diaphanum and Gigaspora rosea, and their symbiotic lifestyle signature.</title>
        <authorList>
            <person name="Morin E."/>
            <person name="San Clemente H."/>
            <person name="Chen E.C.H."/>
            <person name="De La Providencia I."/>
            <person name="Hainaut M."/>
            <person name="Kuo A."/>
            <person name="Kohler A."/>
            <person name="Murat C."/>
            <person name="Tang N."/>
            <person name="Roy S."/>
            <person name="Loubradou J."/>
            <person name="Henrissat B."/>
            <person name="Grigoriev I.V."/>
            <person name="Corradi N."/>
            <person name="Roux C."/>
            <person name="Martin F.M."/>
        </authorList>
    </citation>
    <scope>NUCLEOTIDE SEQUENCE [LARGE SCALE GENOMIC DNA]</scope>
    <source>
        <strain evidence="1 2">DAOM 194757</strain>
    </source>
</reference>
<sequence>MFKKLNVKQNVKEDTNTLIVWALGAYPVEREDYNIEMTLFALASSDDRDHESQAVFVKDNFFSVGGKIVPRFYKGNKRVKMIVSSSTHLTILNKVESNKCLLKVSLLGIPQEALNVIKEDAVVQILIFDYVSQEVNFNVKVVFPCCSTRFAYMKNNIWPRDSFIFVVGQLEIIKNEFYIYARDINCIDAQFISKKNVFDRNIPYGSSSKNSVRSKLLATYDNFAEYSKNVSENRSTLPTVLNDNNNKFKLNSLSNDTLPSKCVRVEDFDDSVEEFFDDF</sequence>
<dbReference type="OrthoDB" id="2437505at2759"/>
<protein>
    <submittedName>
        <fullName evidence="1">Uncharacterized protein</fullName>
    </submittedName>
</protein>
<name>A0A397UQV5_9GLOM</name>
<dbReference type="EMBL" id="QKWP01001049">
    <property type="protein sequence ID" value="RIB12202.1"/>
    <property type="molecule type" value="Genomic_DNA"/>
</dbReference>
<evidence type="ECO:0000313" key="2">
    <source>
        <dbReference type="Proteomes" id="UP000266673"/>
    </source>
</evidence>
<keyword evidence="2" id="KW-1185">Reference proteome</keyword>
<dbReference type="AlphaFoldDB" id="A0A397UQV5"/>
<accession>A0A397UQV5</accession>
<gene>
    <name evidence="1" type="ORF">C2G38_2145188</name>
</gene>